<evidence type="ECO:0000313" key="17">
    <source>
        <dbReference type="Proteomes" id="UP000321617"/>
    </source>
</evidence>
<feature type="region of interest" description="Disordered" evidence="14">
    <location>
        <begin position="396"/>
        <end position="419"/>
    </location>
</feature>
<dbReference type="AlphaFoldDB" id="A0A562VH13"/>
<dbReference type="NCBIfam" id="NF002677">
    <property type="entry name" value="PRK02406.1"/>
    <property type="match status" value="1"/>
</dbReference>
<dbReference type="Gene3D" id="3.40.1170.60">
    <property type="match status" value="1"/>
</dbReference>
<dbReference type="CDD" id="cd03586">
    <property type="entry name" value="PolY_Pol_IV_kappa"/>
    <property type="match status" value="1"/>
</dbReference>
<dbReference type="InterPro" id="IPR043128">
    <property type="entry name" value="Rev_trsase/Diguanyl_cyclase"/>
</dbReference>
<dbReference type="InterPro" id="IPR022880">
    <property type="entry name" value="DNApol_IV"/>
</dbReference>
<dbReference type="SUPFAM" id="SSF56672">
    <property type="entry name" value="DNA/RNA polymerases"/>
    <property type="match status" value="1"/>
</dbReference>
<keyword evidence="6 13" id="KW-0479">Metal-binding</keyword>
<evidence type="ECO:0000256" key="2">
    <source>
        <dbReference type="ARBA" id="ARBA00022457"/>
    </source>
</evidence>
<dbReference type="InterPro" id="IPR036775">
    <property type="entry name" value="DNA_pol_Y-fam_lit_finger_sf"/>
</dbReference>
<dbReference type="Gene3D" id="3.30.70.270">
    <property type="match status" value="1"/>
</dbReference>
<organism evidence="16 17">
    <name type="scientific">Stackebrandtia albiflava</name>
    <dbReference type="NCBI Taxonomy" id="406432"/>
    <lineage>
        <taxon>Bacteria</taxon>
        <taxon>Bacillati</taxon>
        <taxon>Actinomycetota</taxon>
        <taxon>Actinomycetes</taxon>
        <taxon>Glycomycetales</taxon>
        <taxon>Glycomycetaceae</taxon>
        <taxon>Stackebrandtia</taxon>
    </lineage>
</organism>
<feature type="binding site" evidence="13">
    <location>
        <position position="123"/>
    </location>
    <ligand>
        <name>Mg(2+)</name>
        <dbReference type="ChEBI" id="CHEBI:18420"/>
    </ligand>
</feature>
<comment type="caution">
    <text evidence="16">The sequence shown here is derived from an EMBL/GenBank/DDBJ whole genome shotgun (WGS) entry which is preliminary data.</text>
</comment>
<dbReference type="InterPro" id="IPR001126">
    <property type="entry name" value="UmuC"/>
</dbReference>
<keyword evidence="7 13" id="KW-0227">DNA damage</keyword>
<name>A0A562VH13_9ACTN</name>
<dbReference type="Pfam" id="PF00817">
    <property type="entry name" value="IMS"/>
    <property type="match status" value="1"/>
</dbReference>
<evidence type="ECO:0000256" key="13">
    <source>
        <dbReference type="HAMAP-Rule" id="MF_01113"/>
    </source>
</evidence>
<evidence type="ECO:0000313" key="16">
    <source>
        <dbReference type="EMBL" id="TWJ17087.1"/>
    </source>
</evidence>
<keyword evidence="2 13" id="KW-0515">Mutator protein</keyword>
<keyword evidence="9 13" id="KW-0239">DNA-directed DNA polymerase</keyword>
<keyword evidence="17" id="KW-1185">Reference proteome</keyword>
<evidence type="ECO:0000256" key="11">
    <source>
        <dbReference type="ARBA" id="ARBA00025589"/>
    </source>
</evidence>
<dbReference type="GO" id="GO:0005829">
    <property type="term" value="C:cytosol"/>
    <property type="evidence" value="ECO:0007669"/>
    <property type="project" value="TreeGrafter"/>
</dbReference>
<dbReference type="Pfam" id="PF11799">
    <property type="entry name" value="IMS_C"/>
    <property type="match status" value="1"/>
</dbReference>
<dbReference type="GO" id="GO:0003887">
    <property type="term" value="F:DNA-directed DNA polymerase activity"/>
    <property type="evidence" value="ECO:0007669"/>
    <property type="project" value="UniProtKB-UniRule"/>
</dbReference>
<feature type="active site" evidence="13">
    <location>
        <position position="124"/>
    </location>
</feature>
<keyword evidence="5 13" id="KW-0235">DNA replication</keyword>
<dbReference type="GO" id="GO:0006281">
    <property type="term" value="P:DNA repair"/>
    <property type="evidence" value="ECO:0007669"/>
    <property type="project" value="UniProtKB-UniRule"/>
</dbReference>
<evidence type="ECO:0000259" key="15">
    <source>
        <dbReference type="PROSITE" id="PS50173"/>
    </source>
</evidence>
<evidence type="ECO:0000256" key="6">
    <source>
        <dbReference type="ARBA" id="ARBA00022723"/>
    </source>
</evidence>
<dbReference type="InterPro" id="IPR050116">
    <property type="entry name" value="DNA_polymerase-Y"/>
</dbReference>
<dbReference type="Gene3D" id="1.10.150.20">
    <property type="entry name" value="5' to 3' exonuclease, C-terminal subdomain"/>
    <property type="match status" value="1"/>
</dbReference>
<evidence type="ECO:0000256" key="14">
    <source>
        <dbReference type="SAM" id="MobiDB-lite"/>
    </source>
</evidence>
<keyword evidence="4 13" id="KW-0548">Nucleotidyltransferase</keyword>
<dbReference type="NCBIfam" id="NF003015">
    <property type="entry name" value="PRK03858.1"/>
    <property type="match status" value="1"/>
</dbReference>
<dbReference type="PROSITE" id="PS50173">
    <property type="entry name" value="UMUC"/>
    <property type="match status" value="1"/>
</dbReference>
<gene>
    <name evidence="13" type="primary">dinB</name>
    <name evidence="16" type="ORF">LX16_0002</name>
</gene>
<evidence type="ECO:0000256" key="10">
    <source>
        <dbReference type="ARBA" id="ARBA00023204"/>
    </source>
</evidence>
<dbReference type="EC" id="2.7.7.7" evidence="13"/>
<keyword evidence="8 13" id="KW-0460">Magnesium</keyword>
<evidence type="ECO:0000256" key="4">
    <source>
        <dbReference type="ARBA" id="ARBA00022695"/>
    </source>
</evidence>
<feature type="site" description="Substrate discrimination" evidence="13">
    <location>
        <position position="34"/>
    </location>
</feature>
<dbReference type="Proteomes" id="UP000321617">
    <property type="component" value="Unassembled WGS sequence"/>
</dbReference>
<evidence type="ECO:0000256" key="7">
    <source>
        <dbReference type="ARBA" id="ARBA00022763"/>
    </source>
</evidence>
<dbReference type="GO" id="GO:0009432">
    <property type="term" value="P:SOS response"/>
    <property type="evidence" value="ECO:0007669"/>
    <property type="project" value="TreeGrafter"/>
</dbReference>
<feature type="domain" description="UmuC" evidence="15">
    <location>
        <begin position="25"/>
        <end position="205"/>
    </location>
</feature>
<comment type="cofactor">
    <cofactor evidence="13">
        <name>Mg(2+)</name>
        <dbReference type="ChEBI" id="CHEBI:18420"/>
    </cofactor>
    <text evidence="13">Binds 2 magnesium ions per subunit.</text>
</comment>
<feature type="binding site" evidence="13">
    <location>
        <position position="29"/>
    </location>
    <ligand>
        <name>Mg(2+)</name>
        <dbReference type="ChEBI" id="CHEBI:18420"/>
    </ligand>
</feature>
<dbReference type="PANTHER" id="PTHR11076">
    <property type="entry name" value="DNA REPAIR POLYMERASE UMUC / TRANSFERASE FAMILY MEMBER"/>
    <property type="match status" value="1"/>
</dbReference>
<dbReference type="HAMAP" id="MF_01113">
    <property type="entry name" value="DNApol_IV"/>
    <property type="match status" value="1"/>
</dbReference>
<dbReference type="OrthoDB" id="9808813at2"/>
<evidence type="ECO:0000256" key="5">
    <source>
        <dbReference type="ARBA" id="ARBA00022705"/>
    </source>
</evidence>
<dbReference type="InterPro" id="IPR017961">
    <property type="entry name" value="DNA_pol_Y-fam_little_finger"/>
</dbReference>
<dbReference type="GO" id="GO:0042276">
    <property type="term" value="P:error-prone translesion synthesis"/>
    <property type="evidence" value="ECO:0007669"/>
    <property type="project" value="TreeGrafter"/>
</dbReference>
<evidence type="ECO:0000256" key="12">
    <source>
        <dbReference type="ARBA" id="ARBA00049244"/>
    </source>
</evidence>
<evidence type="ECO:0000256" key="9">
    <source>
        <dbReference type="ARBA" id="ARBA00022932"/>
    </source>
</evidence>
<keyword evidence="10 13" id="KW-0234">DNA repair</keyword>
<comment type="function">
    <text evidence="11 13">Poorly processive, error-prone DNA polymerase involved in untargeted mutagenesis. Copies undamaged DNA at stalled replication forks, which arise in vivo from mismatched or misaligned primer ends. These misaligned primers can be extended by PolIV. Exhibits no 3'-5' exonuclease (proofreading) activity. May be involved in translesional synthesis, in conjunction with the beta clamp from PolIII.</text>
</comment>
<evidence type="ECO:0000256" key="8">
    <source>
        <dbReference type="ARBA" id="ARBA00022842"/>
    </source>
</evidence>
<dbReference type="InterPro" id="IPR043502">
    <property type="entry name" value="DNA/RNA_pol_sf"/>
</dbReference>
<accession>A0A562VH13</accession>
<dbReference type="Gene3D" id="3.30.1490.100">
    <property type="entry name" value="DNA polymerase, Y-family, little finger domain"/>
    <property type="match status" value="1"/>
</dbReference>
<dbReference type="PANTHER" id="PTHR11076:SF33">
    <property type="entry name" value="DNA POLYMERASE KAPPA"/>
    <property type="match status" value="1"/>
</dbReference>
<proteinExistence type="inferred from homology"/>
<reference evidence="16 17" key="1">
    <citation type="journal article" date="2013" name="Stand. Genomic Sci.">
        <title>Genomic Encyclopedia of Type Strains, Phase I: The one thousand microbial genomes (KMG-I) project.</title>
        <authorList>
            <person name="Kyrpides N.C."/>
            <person name="Woyke T."/>
            <person name="Eisen J.A."/>
            <person name="Garrity G."/>
            <person name="Lilburn T.G."/>
            <person name="Beck B.J."/>
            <person name="Whitman W.B."/>
            <person name="Hugenholtz P."/>
            <person name="Klenk H.P."/>
        </authorList>
    </citation>
    <scope>NUCLEOTIDE SEQUENCE [LARGE SCALE GENOMIC DNA]</scope>
    <source>
        <strain evidence="16 17">DSM 45044</strain>
    </source>
</reference>
<dbReference type="GO" id="GO:0000287">
    <property type="term" value="F:magnesium ion binding"/>
    <property type="evidence" value="ECO:0007669"/>
    <property type="project" value="UniProtKB-UniRule"/>
</dbReference>
<dbReference type="RefSeq" id="WP_147131088.1">
    <property type="nucleotide sequence ID" value="NZ_BAABIJ010000009.1"/>
</dbReference>
<keyword evidence="3 13" id="KW-0808">Transferase</keyword>
<evidence type="ECO:0000256" key="3">
    <source>
        <dbReference type="ARBA" id="ARBA00022679"/>
    </source>
</evidence>
<dbReference type="GO" id="GO:0006261">
    <property type="term" value="P:DNA-templated DNA replication"/>
    <property type="evidence" value="ECO:0007669"/>
    <property type="project" value="UniProtKB-UniRule"/>
</dbReference>
<dbReference type="FunFam" id="3.30.1490.100:FF:000004">
    <property type="entry name" value="DNA polymerase IV"/>
    <property type="match status" value="1"/>
</dbReference>
<dbReference type="SUPFAM" id="SSF100879">
    <property type="entry name" value="Lesion bypass DNA polymerase (Y-family), little finger domain"/>
    <property type="match status" value="1"/>
</dbReference>
<comment type="subunit">
    <text evidence="13">Monomer.</text>
</comment>
<comment type="catalytic activity">
    <reaction evidence="12 13">
        <text>DNA(n) + a 2'-deoxyribonucleoside 5'-triphosphate = DNA(n+1) + diphosphate</text>
        <dbReference type="Rhea" id="RHEA:22508"/>
        <dbReference type="Rhea" id="RHEA-COMP:17339"/>
        <dbReference type="Rhea" id="RHEA-COMP:17340"/>
        <dbReference type="ChEBI" id="CHEBI:33019"/>
        <dbReference type="ChEBI" id="CHEBI:61560"/>
        <dbReference type="ChEBI" id="CHEBI:173112"/>
        <dbReference type="EC" id="2.7.7.7"/>
    </reaction>
</comment>
<dbReference type="GO" id="GO:0003684">
    <property type="term" value="F:damaged DNA binding"/>
    <property type="evidence" value="ECO:0007669"/>
    <property type="project" value="InterPro"/>
</dbReference>
<evidence type="ECO:0000256" key="1">
    <source>
        <dbReference type="ARBA" id="ARBA00010945"/>
    </source>
</evidence>
<protein>
    <recommendedName>
        <fullName evidence="13">DNA polymerase IV</fullName>
        <shortName evidence="13">Pol IV</shortName>
        <ecNumber evidence="13">2.7.7.7</ecNumber>
    </recommendedName>
</protein>
<dbReference type="EMBL" id="VLLL01000001">
    <property type="protein sequence ID" value="TWJ17087.1"/>
    <property type="molecule type" value="Genomic_DNA"/>
</dbReference>
<keyword evidence="13" id="KW-0963">Cytoplasm</keyword>
<comment type="subcellular location">
    <subcellularLocation>
        <location evidence="13">Cytoplasm</location>
    </subcellularLocation>
</comment>
<comment type="similarity">
    <text evidence="1 13">Belongs to the DNA polymerase type-Y family.</text>
</comment>
<sequence>MSRTPPSARRSDAFGPGLDDTGCHILHIDMDAFFASVEIARRPELASRPVIVGGLGNRGVVSAANYRAREFGVNSAMPMVVARRRCPQGVYLPPDFTAYSRVSKAVMAVFAEYTPKVEPLSVDEAFLDVSGSGRLFGSASSIAAEIRRRVSADHGITCTVGVAATKFIAKLASTQAKPDGLAVVPVAGVLKFLHPLPVSALWGVGEKTAAGLARLGLRTVGEIAQVPPERLRATVGRAAAAHLHELAWGRDPRRVEVTRVDKSVGAEVTFETDVAAPEELARAVLALAQKVAARARRAGVAGRTVAVKIRYGDFTTLNRSRTLPEATDVGRDLYRVAMELVTATVTAPVRLIGVRLEGLSPAGDGWYQPRLGEPEHGWRDLERTVDDLTARFGGGVVTPASLLGPDDTPEPKGGRRRRD</sequence>
<keyword evidence="13" id="KW-0238">DNA-binding</keyword>